<dbReference type="Gene3D" id="1.10.10.1590">
    <property type="entry name" value="NADH-quinone oxidoreductase subunit E"/>
    <property type="match status" value="1"/>
</dbReference>
<dbReference type="Pfam" id="PF10531">
    <property type="entry name" value="SLBB"/>
    <property type="match status" value="1"/>
</dbReference>
<evidence type="ECO:0000256" key="6">
    <source>
        <dbReference type="SAM" id="MobiDB-lite"/>
    </source>
</evidence>
<dbReference type="Gene3D" id="6.10.250.1450">
    <property type="match status" value="1"/>
</dbReference>
<dbReference type="RefSeq" id="WP_210029158.1">
    <property type="nucleotide sequence ID" value="NZ_JAGINU010000001.1"/>
</dbReference>
<dbReference type="Pfam" id="PF01257">
    <property type="entry name" value="2Fe-2S_thioredx"/>
    <property type="match status" value="1"/>
</dbReference>
<organism evidence="8 9">
    <name type="scientific">Pseudonocardia parietis</name>
    <dbReference type="NCBI Taxonomy" id="570936"/>
    <lineage>
        <taxon>Bacteria</taxon>
        <taxon>Bacillati</taxon>
        <taxon>Actinomycetota</taxon>
        <taxon>Actinomycetes</taxon>
        <taxon>Pseudonocardiales</taxon>
        <taxon>Pseudonocardiaceae</taxon>
        <taxon>Pseudonocardia</taxon>
    </lineage>
</organism>
<dbReference type="InterPro" id="IPR036249">
    <property type="entry name" value="Thioredoxin-like_sf"/>
</dbReference>
<keyword evidence="2" id="KW-0004">4Fe-4S</keyword>
<dbReference type="InterPro" id="IPR019554">
    <property type="entry name" value="Soluble_ligand-bd"/>
</dbReference>
<reference evidence="8 9" key="1">
    <citation type="submission" date="2021-03" db="EMBL/GenBank/DDBJ databases">
        <title>Sequencing the genomes of 1000 actinobacteria strains.</title>
        <authorList>
            <person name="Klenk H.-P."/>
        </authorList>
    </citation>
    <scope>NUCLEOTIDE SEQUENCE [LARGE SCALE GENOMIC DNA]</scope>
    <source>
        <strain evidence="8 9">DSM 45256</strain>
    </source>
</reference>
<comment type="caution">
    <text evidence="8">The sequence shown here is derived from an EMBL/GenBank/DDBJ whole genome shotgun (WGS) entry which is preliminary data.</text>
</comment>
<evidence type="ECO:0000256" key="1">
    <source>
        <dbReference type="ARBA" id="ARBA00007523"/>
    </source>
</evidence>
<comment type="similarity">
    <text evidence="1">Belongs to the complex I 51 kDa subunit family.</text>
</comment>
<dbReference type="SUPFAM" id="SSF142984">
    <property type="entry name" value="Nqo1 middle domain-like"/>
    <property type="match status" value="1"/>
</dbReference>
<feature type="domain" description="NADH-ubiquinone oxidoreductase 51kDa subunit iron-sulphur binding" evidence="7">
    <location>
        <begin position="560"/>
        <end position="605"/>
    </location>
</feature>
<feature type="region of interest" description="Disordered" evidence="6">
    <location>
        <begin position="188"/>
        <end position="214"/>
    </location>
</feature>
<evidence type="ECO:0000313" key="9">
    <source>
        <dbReference type="Proteomes" id="UP001519295"/>
    </source>
</evidence>
<evidence type="ECO:0000256" key="3">
    <source>
        <dbReference type="ARBA" id="ARBA00022723"/>
    </source>
</evidence>
<gene>
    <name evidence="8" type="ORF">JOF36_004022</name>
</gene>
<evidence type="ECO:0000256" key="4">
    <source>
        <dbReference type="ARBA" id="ARBA00023004"/>
    </source>
</evidence>
<name>A0ABS4VWL3_9PSEU</name>
<dbReference type="SUPFAM" id="SSF140490">
    <property type="entry name" value="Nqo1C-terminal domain-like"/>
    <property type="match status" value="1"/>
</dbReference>
<feature type="compositionally biased region" description="Low complexity" evidence="6">
    <location>
        <begin position="150"/>
        <end position="159"/>
    </location>
</feature>
<proteinExistence type="inferred from homology"/>
<dbReference type="Gene3D" id="3.10.20.600">
    <property type="match status" value="1"/>
</dbReference>
<dbReference type="Gene3D" id="1.20.1440.230">
    <property type="entry name" value="NADH-ubiquinone oxidoreductase 51kDa subunit, iron-sulphur binding domain"/>
    <property type="match status" value="1"/>
</dbReference>
<dbReference type="EMBL" id="JAGINU010000001">
    <property type="protein sequence ID" value="MBP2368326.1"/>
    <property type="molecule type" value="Genomic_DNA"/>
</dbReference>
<dbReference type="InterPro" id="IPR041921">
    <property type="entry name" value="NuoE_N"/>
</dbReference>
<dbReference type="PROSITE" id="PS00644">
    <property type="entry name" value="COMPLEX1_51K_1"/>
    <property type="match status" value="1"/>
</dbReference>
<keyword evidence="9" id="KW-1185">Reference proteome</keyword>
<dbReference type="Gene3D" id="3.40.50.11540">
    <property type="entry name" value="NADH-ubiquinone oxidoreductase 51kDa subunit"/>
    <property type="match status" value="1"/>
</dbReference>
<keyword evidence="4" id="KW-0408">Iron</keyword>
<feature type="region of interest" description="Disordered" evidence="6">
    <location>
        <begin position="134"/>
        <end position="159"/>
    </location>
</feature>
<dbReference type="SUPFAM" id="SSF52833">
    <property type="entry name" value="Thioredoxin-like"/>
    <property type="match status" value="1"/>
</dbReference>
<evidence type="ECO:0000256" key="5">
    <source>
        <dbReference type="ARBA" id="ARBA00023014"/>
    </source>
</evidence>
<dbReference type="PANTHER" id="PTHR43578:SF3">
    <property type="entry name" value="NADH-QUINONE OXIDOREDUCTASE SUBUNIT F"/>
    <property type="match status" value="1"/>
</dbReference>
<dbReference type="InterPro" id="IPR011538">
    <property type="entry name" value="Nuo51_FMN-bd"/>
</dbReference>
<dbReference type="SMART" id="SM00928">
    <property type="entry name" value="NADH_4Fe-4S"/>
    <property type="match status" value="1"/>
</dbReference>
<accession>A0ABS4VWL3</accession>
<dbReference type="InterPro" id="IPR037225">
    <property type="entry name" value="Nuo51_FMN-bd_sf"/>
</dbReference>
<dbReference type="SUPFAM" id="SSF142019">
    <property type="entry name" value="Nqo1 FMN-binding domain-like"/>
    <property type="match status" value="1"/>
</dbReference>
<dbReference type="Pfam" id="PF01512">
    <property type="entry name" value="Complex1_51K"/>
    <property type="match status" value="1"/>
</dbReference>
<sequence length="659" mass="68795">MDLHLSTAEPSTAERDAVDATFALLAPAAAVPAVADRPNRAVHAGHAARSHRHLLLPLLHAVHDAEGWLSEGALNHVARTLQVPPAEIYGVATFYAMFSVEPRAPRVVHVCDDVVCGPNGGEEIITELTAALGPEGGARDTSAAPASPSGTTDAPPGGDGPVGADACWVRSPCLGLCERAPAVLHQRAGEPDLSQAPATPSAVLDTARTRADTTGDQAAEADRAFADTTVSAPQTRTGERLRLLRRVGVVDPSSLDDYRFRGGYAALRRAVDLGPSRVIAELKDSSLTGRGGAAFPTGVKWEGVAQSPERPHYLVCNADESEPGTFKDRVLMEGDPFGLIEAMTVAGFVTGATVGYLYIRGEYPLATRRLQDAISAARARGYLGGDVMGEGFAFDIELRRGAGAYICGEETALLESLEGFRGEPRNKPPFPAQKGLFGKPTAINNVETLYNVLEILDIGGRAFGSVGAGRSTGSKLFCVSGAVATPGVYEVDFGTTLRELLDLAGGVRGTLRTALLGGAAGGFVMPGDLDVPLTLEGARDIGATLGSGVVLVFDDRADLTGTLRRIAAFFRDESCGQCVPCRVGTVRQEEALARLERNAPIGSRETEIALLDDLARVMRDASICGLGQTAPSAVMSAIDLGLIASPNGHPSTNGHGGDR</sequence>
<keyword evidence="3" id="KW-0479">Metal-binding</keyword>
<keyword evidence="5" id="KW-0411">Iron-sulfur</keyword>
<protein>
    <submittedName>
        <fullName evidence="8">NADH-quinone oxidoreductase subunit F</fullName>
    </submittedName>
</protein>
<dbReference type="InterPro" id="IPR019575">
    <property type="entry name" value="Nuop51_4Fe4S-bd"/>
</dbReference>
<dbReference type="InterPro" id="IPR037207">
    <property type="entry name" value="Nuop51_4Fe4S-bd_sf"/>
</dbReference>
<evidence type="ECO:0000259" key="7">
    <source>
        <dbReference type="SMART" id="SM00928"/>
    </source>
</evidence>
<evidence type="ECO:0000313" key="8">
    <source>
        <dbReference type="EMBL" id="MBP2368326.1"/>
    </source>
</evidence>
<dbReference type="Pfam" id="PF10589">
    <property type="entry name" value="NADH_4Fe-4S"/>
    <property type="match status" value="1"/>
</dbReference>
<dbReference type="Proteomes" id="UP001519295">
    <property type="component" value="Unassembled WGS sequence"/>
</dbReference>
<dbReference type="PANTHER" id="PTHR43578">
    <property type="entry name" value="NADH-QUINONE OXIDOREDUCTASE SUBUNIT F"/>
    <property type="match status" value="1"/>
</dbReference>
<evidence type="ECO:0000256" key="2">
    <source>
        <dbReference type="ARBA" id="ARBA00022485"/>
    </source>
</evidence>
<dbReference type="InterPro" id="IPR001949">
    <property type="entry name" value="NADH-UbQ_OxRdtase_51kDa_CS"/>
</dbReference>
<dbReference type="PROSITE" id="PS00645">
    <property type="entry name" value="COMPLEX1_51K_2"/>
    <property type="match status" value="1"/>
</dbReference>